<evidence type="ECO:0000313" key="2">
    <source>
        <dbReference type="Proteomes" id="UP000677218"/>
    </source>
</evidence>
<dbReference type="RefSeq" id="WP_212779854.1">
    <property type="nucleotide sequence ID" value="NZ_BMAY01000001.1"/>
</dbReference>
<reference evidence="1" key="1">
    <citation type="submission" date="2020-08" db="EMBL/GenBank/DDBJ databases">
        <title>Taxonomic study for Lactobacillus species isolated from hardwood bark.</title>
        <authorList>
            <person name="Tohno M."/>
            <person name="Tanizawa Y."/>
        </authorList>
    </citation>
    <scope>NUCLEOTIDE SEQUENCE</scope>
    <source>
        <strain evidence="1">B40</strain>
    </source>
</reference>
<evidence type="ECO:0000313" key="1">
    <source>
        <dbReference type="EMBL" id="GFZ26138.1"/>
    </source>
</evidence>
<proteinExistence type="predicted"/>
<sequence length="253" mass="29289">MNQKFVAIYQKSPNNLRLCFTKDGKWTDIEQLDDNQKFIFNSNNVDTVIATIKEHFGINLASKGSHHKKRENLSMVAFSGTQPSTQPRKLYYHKQDTLTYDSLMLKQQLLQSLLGKNQVDQESLISAINTIMSCLDSNLLDRYKHAQDKLDGVVLQDYLHILELEKVDGLSDNQKNQLLELGKAARAARREVKNTVKLLEMLNRCLTPQTLNDLQNTDLLTENPDYGFRSDWMLQKYTDILKHRFDMLPELIK</sequence>
<dbReference type="Proteomes" id="UP000677218">
    <property type="component" value="Unassembled WGS sequence"/>
</dbReference>
<accession>A0A916QH48</accession>
<keyword evidence="2" id="KW-1185">Reference proteome</keyword>
<gene>
    <name evidence="1" type="ORF">LCB40_00180</name>
</gene>
<comment type="caution">
    <text evidence="1">The sequence shown here is derived from an EMBL/GenBank/DDBJ whole genome shotgun (WGS) entry which is preliminary data.</text>
</comment>
<name>A0A916QH48_9LACO</name>
<protein>
    <submittedName>
        <fullName evidence="1">Uncharacterized protein</fullName>
    </submittedName>
</protein>
<organism evidence="1 2">
    <name type="scientific">Lactobacillus corticis</name>
    <dbReference type="NCBI Taxonomy" id="2201249"/>
    <lineage>
        <taxon>Bacteria</taxon>
        <taxon>Bacillati</taxon>
        <taxon>Bacillota</taxon>
        <taxon>Bacilli</taxon>
        <taxon>Lactobacillales</taxon>
        <taxon>Lactobacillaceae</taxon>
        <taxon>Lactobacillus</taxon>
    </lineage>
</organism>
<dbReference type="EMBL" id="BMAY01000001">
    <property type="protein sequence ID" value="GFZ26138.1"/>
    <property type="molecule type" value="Genomic_DNA"/>
</dbReference>
<dbReference type="AlphaFoldDB" id="A0A916QH48"/>